<evidence type="ECO:0000313" key="2">
    <source>
        <dbReference type="Ensembl" id="ENSCUSP00005026991.1"/>
    </source>
</evidence>
<reference evidence="2" key="1">
    <citation type="submission" date="2020-10" db="EMBL/GenBank/DDBJ databases">
        <title>Catharus ustulatus (Swainson's thrush) genome, bCatUst1, primary haplotype v2.</title>
        <authorList>
            <person name="Delmore K."/>
            <person name="Vafadar M."/>
            <person name="Formenti G."/>
            <person name="Chow W."/>
            <person name="Pelan S."/>
            <person name="Howe K."/>
            <person name="Rhie A."/>
            <person name="Mountcastle J."/>
            <person name="Haase B."/>
            <person name="Fedrigo O."/>
            <person name="Jarvis E.D."/>
        </authorList>
    </citation>
    <scope>NUCLEOTIDE SEQUENCE [LARGE SCALE GENOMIC DNA]</scope>
</reference>
<name>A0A8C3VCA1_CATUS</name>
<dbReference type="AlphaFoldDB" id="A0A8C3VCA1"/>
<feature type="transmembrane region" description="Helical" evidence="1">
    <location>
        <begin position="6"/>
        <end position="24"/>
    </location>
</feature>
<evidence type="ECO:0000256" key="1">
    <source>
        <dbReference type="SAM" id="Phobius"/>
    </source>
</evidence>
<keyword evidence="1" id="KW-0812">Transmembrane</keyword>
<keyword evidence="1" id="KW-1133">Transmembrane helix</keyword>
<dbReference type="Proteomes" id="UP000694563">
    <property type="component" value="Chromosome 28"/>
</dbReference>
<reference evidence="2" key="2">
    <citation type="submission" date="2025-08" db="UniProtKB">
        <authorList>
            <consortium name="Ensembl"/>
        </authorList>
    </citation>
    <scope>IDENTIFICATION</scope>
</reference>
<evidence type="ECO:0000313" key="3">
    <source>
        <dbReference type="Proteomes" id="UP000694563"/>
    </source>
</evidence>
<keyword evidence="1" id="KW-0472">Membrane</keyword>
<keyword evidence="3" id="KW-1185">Reference proteome</keyword>
<sequence length="80" mass="8880">MGTWHRAAILELGLVLPGVFVNIWQSSLVEKRPFRLGFWYCCLGLQGVCPHFGVTFLDVTGPSVLDFVLSCEGAIMDMSF</sequence>
<accession>A0A8C3VCA1</accession>
<dbReference type="Ensembl" id="ENSCUST00005027932.1">
    <property type="protein sequence ID" value="ENSCUSP00005026991.1"/>
    <property type="gene ID" value="ENSCUSG00005016676.1"/>
</dbReference>
<reference evidence="2" key="3">
    <citation type="submission" date="2025-09" db="UniProtKB">
        <authorList>
            <consortium name="Ensembl"/>
        </authorList>
    </citation>
    <scope>IDENTIFICATION</scope>
</reference>
<protein>
    <submittedName>
        <fullName evidence="2">Uncharacterized protein</fullName>
    </submittedName>
</protein>
<proteinExistence type="predicted"/>
<organism evidence="2 3">
    <name type="scientific">Catharus ustulatus</name>
    <name type="common">Russet-backed thrush</name>
    <name type="synonym">Hylocichla ustulatus</name>
    <dbReference type="NCBI Taxonomy" id="91951"/>
    <lineage>
        <taxon>Eukaryota</taxon>
        <taxon>Metazoa</taxon>
        <taxon>Chordata</taxon>
        <taxon>Craniata</taxon>
        <taxon>Vertebrata</taxon>
        <taxon>Euteleostomi</taxon>
        <taxon>Archelosauria</taxon>
        <taxon>Archosauria</taxon>
        <taxon>Dinosauria</taxon>
        <taxon>Saurischia</taxon>
        <taxon>Theropoda</taxon>
        <taxon>Coelurosauria</taxon>
        <taxon>Aves</taxon>
        <taxon>Neognathae</taxon>
        <taxon>Neoaves</taxon>
        <taxon>Telluraves</taxon>
        <taxon>Australaves</taxon>
        <taxon>Passeriformes</taxon>
        <taxon>Turdidae</taxon>
        <taxon>Catharus</taxon>
    </lineage>
</organism>